<dbReference type="PROSITE" id="PS51330">
    <property type="entry name" value="DHFR_2"/>
    <property type="match status" value="1"/>
</dbReference>
<evidence type="ECO:0000256" key="7">
    <source>
        <dbReference type="RuleBase" id="RU004474"/>
    </source>
</evidence>
<evidence type="ECO:0000256" key="2">
    <source>
        <dbReference type="ARBA" id="ARBA00012856"/>
    </source>
</evidence>
<dbReference type="InterPro" id="IPR012259">
    <property type="entry name" value="DHFR"/>
</dbReference>
<dbReference type="PANTHER" id="PTHR48069:SF3">
    <property type="entry name" value="DIHYDROFOLATE REDUCTASE"/>
    <property type="match status" value="1"/>
</dbReference>
<accession>A0ABR2J7F7</accession>
<organism evidence="9 10">
    <name type="scientific">Apiospora arundinis</name>
    <dbReference type="NCBI Taxonomy" id="335852"/>
    <lineage>
        <taxon>Eukaryota</taxon>
        <taxon>Fungi</taxon>
        <taxon>Dikarya</taxon>
        <taxon>Ascomycota</taxon>
        <taxon>Pezizomycotina</taxon>
        <taxon>Sordariomycetes</taxon>
        <taxon>Xylariomycetidae</taxon>
        <taxon>Amphisphaeriales</taxon>
        <taxon>Apiosporaceae</taxon>
        <taxon>Apiospora</taxon>
    </lineage>
</organism>
<feature type="domain" description="DHFR" evidence="8">
    <location>
        <begin position="14"/>
        <end position="223"/>
    </location>
</feature>
<evidence type="ECO:0000313" key="10">
    <source>
        <dbReference type="Proteomes" id="UP001390339"/>
    </source>
</evidence>
<dbReference type="InterPro" id="IPR024072">
    <property type="entry name" value="DHFR-like_dom_sf"/>
</dbReference>
<evidence type="ECO:0000313" key="9">
    <source>
        <dbReference type="EMBL" id="KAK8873725.1"/>
    </source>
</evidence>
<evidence type="ECO:0000256" key="1">
    <source>
        <dbReference type="ARBA" id="ARBA00004903"/>
    </source>
</evidence>
<comment type="caution">
    <text evidence="9">The sequence shown here is derived from an EMBL/GenBank/DDBJ whole genome shotgun (WGS) entry which is preliminary data.</text>
</comment>
<name>A0ABR2J7F7_9PEZI</name>
<gene>
    <name evidence="9" type="ORF">PGQ11_004239</name>
</gene>
<reference evidence="9 10" key="1">
    <citation type="journal article" date="2024" name="IMA Fungus">
        <title>Apiospora arundinis, a panoply of carbohydrate-active enzymes and secondary metabolites.</title>
        <authorList>
            <person name="Sorensen T."/>
            <person name="Petersen C."/>
            <person name="Muurmann A.T."/>
            <person name="Christiansen J.V."/>
            <person name="Brundto M.L."/>
            <person name="Overgaard C.K."/>
            <person name="Boysen A.T."/>
            <person name="Wollenberg R.D."/>
            <person name="Larsen T.O."/>
            <person name="Sorensen J.L."/>
            <person name="Nielsen K.L."/>
            <person name="Sondergaard T.E."/>
        </authorList>
    </citation>
    <scope>NUCLEOTIDE SEQUENCE [LARGE SCALE GENOMIC DNA]</scope>
    <source>
        <strain evidence="9 10">AAU 773</strain>
    </source>
</reference>
<proteinExistence type="inferred from homology"/>
<keyword evidence="5" id="KW-0521">NADP</keyword>
<keyword evidence="4" id="KW-0554">One-carbon metabolism</keyword>
<dbReference type="EC" id="1.5.1.3" evidence="2"/>
<protein>
    <recommendedName>
        <fullName evidence="3">Dihydrofolate reductase</fullName>
        <ecNumber evidence="2">1.5.1.3</ecNumber>
    </recommendedName>
</protein>
<evidence type="ECO:0000256" key="4">
    <source>
        <dbReference type="ARBA" id="ARBA00022563"/>
    </source>
</evidence>
<dbReference type="PROSITE" id="PS00075">
    <property type="entry name" value="DHFR_1"/>
    <property type="match status" value="1"/>
</dbReference>
<evidence type="ECO:0000256" key="3">
    <source>
        <dbReference type="ARBA" id="ARBA00018886"/>
    </source>
</evidence>
<evidence type="ECO:0000256" key="5">
    <source>
        <dbReference type="ARBA" id="ARBA00022857"/>
    </source>
</evidence>
<dbReference type="PANTHER" id="PTHR48069">
    <property type="entry name" value="DIHYDROFOLATE REDUCTASE"/>
    <property type="match status" value="1"/>
</dbReference>
<evidence type="ECO:0000256" key="6">
    <source>
        <dbReference type="ARBA" id="ARBA00023002"/>
    </source>
</evidence>
<dbReference type="SUPFAM" id="SSF53597">
    <property type="entry name" value="Dihydrofolate reductase-like"/>
    <property type="match status" value="1"/>
</dbReference>
<keyword evidence="6" id="KW-0560">Oxidoreductase</keyword>
<dbReference type="Pfam" id="PF00186">
    <property type="entry name" value="DHFR_1"/>
    <property type="match status" value="1"/>
</dbReference>
<dbReference type="CDD" id="cd00209">
    <property type="entry name" value="DHFR"/>
    <property type="match status" value="1"/>
</dbReference>
<dbReference type="InterPro" id="IPR017925">
    <property type="entry name" value="DHFR_CS"/>
</dbReference>
<evidence type="ECO:0000259" key="8">
    <source>
        <dbReference type="PROSITE" id="PS51330"/>
    </source>
</evidence>
<dbReference type="PRINTS" id="PR00070">
    <property type="entry name" value="DHFR"/>
</dbReference>
<comment type="pathway">
    <text evidence="1">Cofactor biosynthesis; tetrahydrofolate biosynthesis; 5,6,7,8-tetrahydrofolate from 7,8-dihydrofolate: step 1/1.</text>
</comment>
<dbReference type="Proteomes" id="UP001390339">
    <property type="component" value="Unassembled WGS sequence"/>
</dbReference>
<sequence>MSTGTATNTMLPIELTLVVAATRDMGIGRAGTLPWTGLRKEMAYFARVTKRLPLDAQPPAMNAVIMGRKTWDSIPPKFRPLKGRLNIVISRSHPDDGGATEVDLEKEPVKVNSLAQALEYLKRTRPAAGTTATPTKAFVIGGAQIYGASLALPEAKRVLLTSVMDDFECDTFFPLRLLSGEDGGDKKWAQRSKEELDAWTGETVPEGLQEENGTRYEFQMWERVD</sequence>
<dbReference type="Gene3D" id="3.40.430.10">
    <property type="entry name" value="Dihydrofolate Reductase, subunit A"/>
    <property type="match status" value="1"/>
</dbReference>
<keyword evidence="10" id="KW-1185">Reference proteome</keyword>
<dbReference type="InterPro" id="IPR001796">
    <property type="entry name" value="DHFR_dom"/>
</dbReference>
<comment type="similarity">
    <text evidence="7">Belongs to the dihydrofolate reductase family.</text>
</comment>
<dbReference type="EMBL" id="JAPCWZ010000003">
    <property type="protein sequence ID" value="KAK8873725.1"/>
    <property type="molecule type" value="Genomic_DNA"/>
</dbReference>